<evidence type="ECO:0000313" key="1">
    <source>
        <dbReference type="EMBL" id="CAG8844138.1"/>
    </source>
</evidence>
<sequence>ITNINKQIAIKHKIDNWCKTLIAIERGGSFVSEVGLLTLCLESLNFRSSGQRAVSTVLSYDKTILKWSLHCPCSLGATRKYHR</sequence>
<comment type="caution">
    <text evidence="1">The sequence shown here is derived from an EMBL/GenBank/DDBJ whole genome shotgun (WGS) entry which is preliminary data.</text>
</comment>
<reference evidence="1" key="1">
    <citation type="submission" date="2021-06" db="EMBL/GenBank/DDBJ databases">
        <authorList>
            <person name="Kallberg Y."/>
            <person name="Tangrot J."/>
            <person name="Rosling A."/>
        </authorList>
    </citation>
    <scope>NUCLEOTIDE SEQUENCE</scope>
    <source>
        <strain evidence="1">MA461A</strain>
    </source>
</reference>
<accession>A0ACA9SPY1</accession>
<protein>
    <submittedName>
        <fullName evidence="1">5218_t:CDS:1</fullName>
    </submittedName>
</protein>
<dbReference type="EMBL" id="CAJVQC010141231">
    <property type="protein sequence ID" value="CAG8844138.1"/>
    <property type="molecule type" value="Genomic_DNA"/>
</dbReference>
<evidence type="ECO:0000313" key="2">
    <source>
        <dbReference type="Proteomes" id="UP000789920"/>
    </source>
</evidence>
<gene>
    <name evidence="1" type="ORF">RPERSI_LOCUS33081</name>
</gene>
<proteinExistence type="predicted"/>
<organism evidence="1 2">
    <name type="scientific">Racocetra persica</name>
    <dbReference type="NCBI Taxonomy" id="160502"/>
    <lineage>
        <taxon>Eukaryota</taxon>
        <taxon>Fungi</taxon>
        <taxon>Fungi incertae sedis</taxon>
        <taxon>Mucoromycota</taxon>
        <taxon>Glomeromycotina</taxon>
        <taxon>Glomeromycetes</taxon>
        <taxon>Diversisporales</taxon>
        <taxon>Gigasporaceae</taxon>
        <taxon>Racocetra</taxon>
    </lineage>
</organism>
<keyword evidence="2" id="KW-1185">Reference proteome</keyword>
<feature type="non-terminal residue" evidence="1">
    <location>
        <position position="1"/>
    </location>
</feature>
<dbReference type="Proteomes" id="UP000789920">
    <property type="component" value="Unassembled WGS sequence"/>
</dbReference>
<name>A0ACA9SPY1_9GLOM</name>